<feature type="region of interest" description="Disordered" evidence="6">
    <location>
        <begin position="184"/>
        <end position="210"/>
    </location>
</feature>
<dbReference type="GO" id="GO:0006412">
    <property type="term" value="P:translation"/>
    <property type="evidence" value="ECO:0007669"/>
    <property type="project" value="UniProtKB-UniRule"/>
</dbReference>
<dbReference type="EMBL" id="CP036267">
    <property type="protein sequence ID" value="QDT34387.1"/>
    <property type="molecule type" value="Genomic_DNA"/>
</dbReference>
<dbReference type="OrthoDB" id="9790002at2"/>
<feature type="compositionally biased region" description="Acidic residues" evidence="6">
    <location>
        <begin position="188"/>
        <end position="200"/>
    </location>
</feature>
<keyword evidence="4 5" id="KW-0687">Ribonucleoprotein</keyword>
<feature type="domain" description="Large ribosomal subunit protein bL25 L25" evidence="7">
    <location>
        <begin position="7"/>
        <end position="91"/>
    </location>
</feature>
<dbReference type="CDD" id="cd00495">
    <property type="entry name" value="Ribosomal_L25_TL5_CTC"/>
    <property type="match status" value="1"/>
</dbReference>
<dbReference type="PANTHER" id="PTHR33284">
    <property type="entry name" value="RIBOSOMAL PROTEIN L25/GLN-TRNA SYNTHETASE, ANTI-CODON-BINDING DOMAIN-CONTAINING PROTEIN"/>
    <property type="match status" value="1"/>
</dbReference>
<dbReference type="InterPro" id="IPR020930">
    <property type="entry name" value="Ribosomal_uL5_bac-type"/>
</dbReference>
<dbReference type="Pfam" id="PF01386">
    <property type="entry name" value="Ribosomal_L25p"/>
    <property type="match status" value="1"/>
</dbReference>
<dbReference type="InterPro" id="IPR020057">
    <property type="entry name" value="Ribosomal_bL25_b-dom"/>
</dbReference>
<evidence type="ECO:0000313" key="9">
    <source>
        <dbReference type="EMBL" id="QDT34387.1"/>
    </source>
</evidence>
<protein>
    <recommendedName>
        <fullName evidence="5">Large ribosomal subunit protein bL25</fullName>
    </recommendedName>
    <alternativeName>
        <fullName evidence="5">General stress protein CTC</fullName>
    </alternativeName>
</protein>
<evidence type="ECO:0000256" key="1">
    <source>
        <dbReference type="ARBA" id="ARBA00022730"/>
    </source>
</evidence>
<dbReference type="PANTHER" id="PTHR33284:SF1">
    <property type="entry name" value="RIBOSOMAL PROTEIN L25_GLN-TRNA SYNTHETASE, ANTI-CODON-BINDING DOMAIN-CONTAINING PROTEIN"/>
    <property type="match status" value="1"/>
</dbReference>
<evidence type="ECO:0000256" key="4">
    <source>
        <dbReference type="ARBA" id="ARBA00023274"/>
    </source>
</evidence>
<dbReference type="RefSeq" id="WP_145202247.1">
    <property type="nucleotide sequence ID" value="NZ_CP036267.1"/>
</dbReference>
<evidence type="ECO:0000259" key="7">
    <source>
        <dbReference type="Pfam" id="PF01386"/>
    </source>
</evidence>
<feature type="domain" description="Large ribosomal subunit protein bL25 beta" evidence="8">
    <location>
        <begin position="100"/>
        <end position="181"/>
    </location>
</feature>
<dbReference type="KEGG" id="tpol:Mal48_36470"/>
<evidence type="ECO:0000256" key="5">
    <source>
        <dbReference type="HAMAP-Rule" id="MF_01334"/>
    </source>
</evidence>
<dbReference type="Gene3D" id="2.40.240.10">
    <property type="entry name" value="Ribosomal Protein L25, Chain P"/>
    <property type="match status" value="1"/>
</dbReference>
<evidence type="ECO:0000256" key="3">
    <source>
        <dbReference type="ARBA" id="ARBA00022980"/>
    </source>
</evidence>
<sequence>MSTIEKIEAQARTVQGTTASRRLRTEGIVPGNLYGHKKGAVCIQLQGEVVHALIKDGAKVVDLEVDGEGETALLRDVQWDTFSKHILHVDFLRVDPNERVQVEIPVILRGTSPGVLAGGLLDHQMHALEIECLAVEIPDSIQVRIGSVNIGDAIHVSDLEDLPRGVKVISPEDSVVVQVTEAVKEEEPAADDEAAGEEGAAEGGEAPASE</sequence>
<dbReference type="AlphaFoldDB" id="A0A517QRY8"/>
<comment type="subunit">
    <text evidence="5">Part of the 50S ribosomal subunit; part of the 5S rRNA/L5/L18/L25 subcomplex. Contacts the 5S rRNA. Binds to the 5S rRNA independently of L5 and L18.</text>
</comment>
<reference evidence="9 10" key="1">
    <citation type="submission" date="2019-02" db="EMBL/GenBank/DDBJ databases">
        <title>Deep-cultivation of Planctomycetes and their phenomic and genomic characterization uncovers novel biology.</title>
        <authorList>
            <person name="Wiegand S."/>
            <person name="Jogler M."/>
            <person name="Boedeker C."/>
            <person name="Pinto D."/>
            <person name="Vollmers J."/>
            <person name="Rivas-Marin E."/>
            <person name="Kohn T."/>
            <person name="Peeters S.H."/>
            <person name="Heuer A."/>
            <person name="Rast P."/>
            <person name="Oberbeckmann S."/>
            <person name="Bunk B."/>
            <person name="Jeske O."/>
            <person name="Meyerdierks A."/>
            <person name="Storesund J.E."/>
            <person name="Kallscheuer N."/>
            <person name="Luecker S."/>
            <person name="Lage O.M."/>
            <person name="Pohl T."/>
            <person name="Merkel B.J."/>
            <person name="Hornburger P."/>
            <person name="Mueller R.-W."/>
            <person name="Bruemmer F."/>
            <person name="Labrenz M."/>
            <person name="Spormann A.M."/>
            <person name="Op den Camp H."/>
            <person name="Overmann J."/>
            <person name="Amann R."/>
            <person name="Jetten M.S.M."/>
            <person name="Mascher T."/>
            <person name="Medema M.H."/>
            <person name="Devos D.P."/>
            <person name="Kaster A.-K."/>
            <person name="Ovreas L."/>
            <person name="Rohde M."/>
            <person name="Galperin M.Y."/>
            <person name="Jogler C."/>
        </authorList>
    </citation>
    <scope>NUCLEOTIDE SEQUENCE [LARGE SCALE GENOMIC DNA]</scope>
    <source>
        <strain evidence="9 10">Mal48</strain>
    </source>
</reference>
<dbReference type="InterPro" id="IPR029751">
    <property type="entry name" value="Ribosomal_L25_dom"/>
</dbReference>
<evidence type="ECO:0000313" key="10">
    <source>
        <dbReference type="Proteomes" id="UP000315724"/>
    </source>
</evidence>
<proteinExistence type="inferred from homology"/>
<dbReference type="HAMAP" id="MF_01334">
    <property type="entry name" value="Ribosomal_bL25_CTC"/>
    <property type="match status" value="1"/>
</dbReference>
<dbReference type="InterPro" id="IPR020056">
    <property type="entry name" value="Rbsml_bL25/Gln-tRNA_synth_N"/>
</dbReference>
<evidence type="ECO:0000256" key="2">
    <source>
        <dbReference type="ARBA" id="ARBA00022884"/>
    </source>
</evidence>
<dbReference type="Proteomes" id="UP000315724">
    <property type="component" value="Chromosome"/>
</dbReference>
<comment type="function">
    <text evidence="5">This is one of the proteins that binds to the 5S RNA in the ribosome where it forms part of the central protuberance.</text>
</comment>
<evidence type="ECO:0000256" key="6">
    <source>
        <dbReference type="SAM" id="MobiDB-lite"/>
    </source>
</evidence>
<dbReference type="GO" id="GO:0022625">
    <property type="term" value="C:cytosolic large ribosomal subunit"/>
    <property type="evidence" value="ECO:0007669"/>
    <property type="project" value="TreeGrafter"/>
</dbReference>
<dbReference type="InterPro" id="IPR001021">
    <property type="entry name" value="Ribosomal_bL25_long"/>
</dbReference>
<keyword evidence="10" id="KW-1185">Reference proteome</keyword>
<name>A0A517QRY8_9PLAN</name>
<dbReference type="Gene3D" id="2.170.120.20">
    <property type="entry name" value="Ribosomal protein L25, beta domain"/>
    <property type="match status" value="1"/>
</dbReference>
<dbReference type="SUPFAM" id="SSF50715">
    <property type="entry name" value="Ribosomal protein L25-like"/>
    <property type="match status" value="1"/>
</dbReference>
<dbReference type="InterPro" id="IPR011035">
    <property type="entry name" value="Ribosomal_bL25/Gln-tRNA_synth"/>
</dbReference>
<keyword evidence="1 5" id="KW-0699">rRNA-binding</keyword>
<dbReference type="GO" id="GO:0003735">
    <property type="term" value="F:structural constituent of ribosome"/>
    <property type="evidence" value="ECO:0007669"/>
    <property type="project" value="InterPro"/>
</dbReference>
<organism evidence="9 10">
    <name type="scientific">Thalassoglobus polymorphus</name>
    <dbReference type="NCBI Taxonomy" id="2527994"/>
    <lineage>
        <taxon>Bacteria</taxon>
        <taxon>Pseudomonadati</taxon>
        <taxon>Planctomycetota</taxon>
        <taxon>Planctomycetia</taxon>
        <taxon>Planctomycetales</taxon>
        <taxon>Planctomycetaceae</taxon>
        <taxon>Thalassoglobus</taxon>
    </lineage>
</organism>
<dbReference type="GO" id="GO:0008097">
    <property type="term" value="F:5S rRNA binding"/>
    <property type="evidence" value="ECO:0007669"/>
    <property type="project" value="InterPro"/>
</dbReference>
<dbReference type="NCBIfam" id="TIGR00731">
    <property type="entry name" value="bL25_bact_ctc"/>
    <property type="match status" value="1"/>
</dbReference>
<accession>A0A517QRY8</accession>
<dbReference type="InterPro" id="IPR037121">
    <property type="entry name" value="Ribosomal_bL25_C"/>
</dbReference>
<gene>
    <name evidence="5 9" type="primary">rplY</name>
    <name evidence="5" type="synonym">ctc</name>
    <name evidence="9" type="ORF">Mal48_36470</name>
</gene>
<comment type="similarity">
    <text evidence="5">Belongs to the bacterial ribosomal protein bL25 family. CTC subfamily.</text>
</comment>
<dbReference type="Pfam" id="PF14693">
    <property type="entry name" value="Ribosomal_TL5_C"/>
    <property type="match status" value="1"/>
</dbReference>
<keyword evidence="3 5" id="KW-0689">Ribosomal protein</keyword>
<evidence type="ECO:0000259" key="8">
    <source>
        <dbReference type="Pfam" id="PF14693"/>
    </source>
</evidence>
<keyword evidence="2 5" id="KW-0694">RNA-binding</keyword>